<keyword evidence="3" id="KW-0813">Transport</keyword>
<proteinExistence type="inferred from homology"/>
<keyword evidence="6 11" id="KW-1133">Transmembrane helix</keyword>
<dbReference type="PROSITE" id="PS50283">
    <property type="entry name" value="NA_SOLUT_SYMP_3"/>
    <property type="match status" value="1"/>
</dbReference>
<dbReference type="STRING" id="400727.A0A2T7PST2"/>
<keyword evidence="4" id="KW-1003">Cell membrane</keyword>
<evidence type="ECO:0000313" key="14">
    <source>
        <dbReference type="Proteomes" id="UP000245119"/>
    </source>
</evidence>
<dbReference type="Gene3D" id="1.20.120.330">
    <property type="entry name" value="Nucleotidyltransferases domain 2"/>
    <property type="match status" value="1"/>
</dbReference>
<feature type="transmembrane region" description="Helical" evidence="11">
    <location>
        <begin position="384"/>
        <end position="403"/>
    </location>
</feature>
<dbReference type="PANTHER" id="PTHR42985:SF40">
    <property type="entry name" value="LD47995P-RELATED"/>
    <property type="match status" value="1"/>
</dbReference>
<dbReference type="InterPro" id="IPR001734">
    <property type="entry name" value="Na/solute_symporter"/>
</dbReference>
<dbReference type="OrthoDB" id="10056691at2759"/>
<feature type="transmembrane region" description="Helical" evidence="11">
    <location>
        <begin position="423"/>
        <end position="442"/>
    </location>
</feature>
<feature type="transmembrane region" description="Helical" evidence="11">
    <location>
        <begin position="454"/>
        <end position="477"/>
    </location>
</feature>
<feature type="transmembrane region" description="Helical" evidence="11">
    <location>
        <begin position="530"/>
        <end position="549"/>
    </location>
</feature>
<protein>
    <recommendedName>
        <fullName evidence="12">HEPN domain-containing protein</fullName>
    </recommendedName>
</protein>
<feature type="domain" description="HEPN" evidence="12">
    <location>
        <begin position="280"/>
        <end position="349"/>
    </location>
</feature>
<dbReference type="Pfam" id="PF00474">
    <property type="entry name" value="SSF"/>
    <property type="match status" value="2"/>
</dbReference>
<evidence type="ECO:0000256" key="6">
    <source>
        <dbReference type="ARBA" id="ARBA00022989"/>
    </source>
</evidence>
<dbReference type="GO" id="GO:0005886">
    <property type="term" value="C:plasma membrane"/>
    <property type="evidence" value="ECO:0007669"/>
    <property type="project" value="UniProtKB-SubCell"/>
</dbReference>
<feature type="transmembrane region" description="Helical" evidence="11">
    <location>
        <begin position="707"/>
        <end position="730"/>
    </location>
</feature>
<dbReference type="PANTHER" id="PTHR42985">
    <property type="entry name" value="SODIUM-COUPLED MONOCARBOXYLATE TRANSPORTER"/>
    <property type="match status" value="1"/>
</dbReference>
<evidence type="ECO:0000256" key="3">
    <source>
        <dbReference type="ARBA" id="ARBA00022448"/>
    </source>
</evidence>
<feature type="non-terminal residue" evidence="13">
    <location>
        <position position="877"/>
    </location>
</feature>
<evidence type="ECO:0000256" key="1">
    <source>
        <dbReference type="ARBA" id="ARBA00004651"/>
    </source>
</evidence>
<comment type="caution">
    <text evidence="13">The sequence shown here is derived from an EMBL/GenBank/DDBJ whole genome shotgun (WGS) entry which is preliminary data.</text>
</comment>
<dbReference type="GO" id="GO:0006814">
    <property type="term" value="P:sodium ion transport"/>
    <property type="evidence" value="ECO:0007669"/>
    <property type="project" value="UniProtKB-KW"/>
</dbReference>
<dbReference type="InterPro" id="IPR051163">
    <property type="entry name" value="Sodium:Solute_Symporter_SSF"/>
</dbReference>
<feature type="transmembrane region" description="Helical" evidence="11">
    <location>
        <begin position="561"/>
        <end position="579"/>
    </location>
</feature>
<evidence type="ECO:0000256" key="5">
    <source>
        <dbReference type="ARBA" id="ARBA00022692"/>
    </source>
</evidence>
<evidence type="ECO:0000256" key="11">
    <source>
        <dbReference type="SAM" id="Phobius"/>
    </source>
</evidence>
<dbReference type="AlphaFoldDB" id="A0A2T7PST2"/>
<feature type="transmembrane region" description="Helical" evidence="11">
    <location>
        <begin position="786"/>
        <end position="806"/>
    </location>
</feature>
<keyword evidence="5 11" id="KW-0812">Transmembrane</keyword>
<dbReference type="EMBL" id="PZQS01000002">
    <property type="protein sequence ID" value="PVD36493.1"/>
    <property type="molecule type" value="Genomic_DNA"/>
</dbReference>
<sequence>MGILTNSKIEDKNDYPSAGTFVPVDYHEYLDKNFHVFCKGDHVAYEVYDPRFQETYNTEPRDSNVIQLTDSTDAVYVHTIILGEVQEEIDRGKEKPALLRKYEIDLGGNRTATVPATKLYRFLFEEEETIASREHVDNYTPLPHDSTSYEEIRLALKEAKLLPKEEDRICACKRLVLKGHVDHKESFSCFVKALAENILDEEKLDKLFRADIAKQMDVVEQQGLNDKDEVDAYPKESQPVRGQGVPWTIIGNKRGCQRGLRRTCGMWTVGCNPQRSEGLRWFRQAQADLQTAMSAMGSYSQGFNWICFLCHQAVEKGLKAVLYYRDANKCSLNSHSLAELSSRISDQPLTDMAKNIETLSEEKTVRTVHLKGTMEERRLQVLDLIIFTLMLVISAGIGIFYSCRGDKQRTTNEFLMANRSMSVVPVAISILVSFVSAILVLGTPAEMYVNGTQYTLYVVGVVLAVIVANLIFVPLLYPLRLTSSFEYLEKRYKSRPARLTGTVIMAVQQVIYMGISSYAPSTALEAVTGFPVWATVLIIGVVATFYTAIGGMKAVVWTDVLQSFVMLAGLLAIVIRGVISVGSMSKVWKINEEWERIQFFESHPTPLLLVSHRGQHGVVDRDLRVQPGERAAVLRPAVAQEGQNICTTKHHWNACTVSDHLCGWNSSLRLLRKEGLRPLTSRQIGNSNQLIPYFVMEVLNVDGLPGLFISCLFGGALSSVSSSLNALAAITWEDFLKPSLGDRLTERQKTWVTKVLVVVYGASGIGMALMAQGLGGTNLNLTQASLSFSGAATGPLLGLFLMGGIFPWANGKGAVVGGILGLVLPMWISIGAYSLPKPPGGLAFPTNSCIPRNATVMATQLTTIGSSGINTTATPSP</sequence>
<dbReference type="InterPro" id="IPR007842">
    <property type="entry name" value="HEPN_dom"/>
</dbReference>
<evidence type="ECO:0000259" key="12">
    <source>
        <dbReference type="Pfam" id="PF05168"/>
    </source>
</evidence>
<dbReference type="Proteomes" id="UP000245119">
    <property type="component" value="Linkage Group LG2"/>
</dbReference>
<evidence type="ECO:0000256" key="9">
    <source>
        <dbReference type="ARBA" id="ARBA00023136"/>
    </source>
</evidence>
<reference evidence="13 14" key="1">
    <citation type="submission" date="2018-04" db="EMBL/GenBank/DDBJ databases">
        <title>The genome of golden apple snail Pomacea canaliculata provides insight into stress tolerance and invasive adaptation.</title>
        <authorList>
            <person name="Liu C."/>
            <person name="Liu B."/>
            <person name="Ren Y."/>
            <person name="Zhang Y."/>
            <person name="Wang H."/>
            <person name="Li S."/>
            <person name="Jiang F."/>
            <person name="Yin L."/>
            <person name="Zhang G."/>
            <person name="Qian W."/>
            <person name="Fan W."/>
        </authorList>
    </citation>
    <scope>NUCLEOTIDE SEQUENCE [LARGE SCALE GENOMIC DNA]</scope>
    <source>
        <strain evidence="13">SZHN2017</strain>
        <tissue evidence="13">Muscle</tissue>
    </source>
</reference>
<dbReference type="GO" id="GO:0015293">
    <property type="term" value="F:symporter activity"/>
    <property type="evidence" value="ECO:0007669"/>
    <property type="project" value="TreeGrafter"/>
</dbReference>
<evidence type="ECO:0000256" key="7">
    <source>
        <dbReference type="ARBA" id="ARBA00023053"/>
    </source>
</evidence>
<evidence type="ECO:0000256" key="10">
    <source>
        <dbReference type="ARBA" id="ARBA00023201"/>
    </source>
</evidence>
<feature type="transmembrane region" description="Helical" evidence="11">
    <location>
        <begin position="751"/>
        <end position="774"/>
    </location>
</feature>
<gene>
    <name evidence="13" type="ORF">C0Q70_03477</name>
</gene>
<feature type="transmembrane region" description="Helical" evidence="11">
    <location>
        <begin position="497"/>
        <end position="518"/>
    </location>
</feature>
<keyword evidence="7" id="KW-0915">Sodium</keyword>
<evidence type="ECO:0000313" key="13">
    <source>
        <dbReference type="EMBL" id="PVD36493.1"/>
    </source>
</evidence>
<feature type="transmembrane region" description="Helical" evidence="11">
    <location>
        <begin position="813"/>
        <end position="835"/>
    </location>
</feature>
<evidence type="ECO:0000256" key="8">
    <source>
        <dbReference type="ARBA" id="ARBA00023065"/>
    </source>
</evidence>
<dbReference type="Gene3D" id="1.20.1730.10">
    <property type="entry name" value="Sodium/glucose cotransporter"/>
    <property type="match status" value="2"/>
</dbReference>
<organism evidence="13 14">
    <name type="scientific">Pomacea canaliculata</name>
    <name type="common">Golden apple snail</name>
    <dbReference type="NCBI Taxonomy" id="400727"/>
    <lineage>
        <taxon>Eukaryota</taxon>
        <taxon>Metazoa</taxon>
        <taxon>Spiralia</taxon>
        <taxon>Lophotrochozoa</taxon>
        <taxon>Mollusca</taxon>
        <taxon>Gastropoda</taxon>
        <taxon>Caenogastropoda</taxon>
        <taxon>Architaenioglossa</taxon>
        <taxon>Ampullarioidea</taxon>
        <taxon>Ampullariidae</taxon>
        <taxon>Pomacea</taxon>
    </lineage>
</organism>
<accession>A0A2T7PST2</accession>
<dbReference type="InterPro" id="IPR038377">
    <property type="entry name" value="Na/Glc_symporter_sf"/>
</dbReference>
<keyword evidence="8" id="KW-0406">Ion transport</keyword>
<evidence type="ECO:0000256" key="4">
    <source>
        <dbReference type="ARBA" id="ARBA00022475"/>
    </source>
</evidence>
<comment type="subcellular location">
    <subcellularLocation>
        <location evidence="1">Cell membrane</location>
        <topology evidence="1">Multi-pass membrane protein</topology>
    </subcellularLocation>
</comment>
<dbReference type="Pfam" id="PF05168">
    <property type="entry name" value="HEPN"/>
    <property type="match status" value="1"/>
</dbReference>
<keyword evidence="9 11" id="KW-0472">Membrane</keyword>
<keyword evidence="10" id="KW-0739">Sodium transport</keyword>
<comment type="similarity">
    <text evidence="2">Belongs to the sodium:solute symporter (SSF) (TC 2.A.21) family.</text>
</comment>
<dbReference type="SUPFAM" id="SSF81593">
    <property type="entry name" value="Nucleotidyltransferase substrate binding subunit/domain"/>
    <property type="match status" value="1"/>
</dbReference>
<evidence type="ECO:0000256" key="2">
    <source>
        <dbReference type="ARBA" id="ARBA00006434"/>
    </source>
</evidence>
<keyword evidence="14" id="KW-1185">Reference proteome</keyword>
<name>A0A2T7PST2_POMCA</name>